<reference evidence="4" key="1">
    <citation type="submission" date="2011-12" db="EMBL/GenBank/DDBJ databases">
        <title>Complete sequence of Clostridium clariflavum DSM 19732.</title>
        <authorList>
            <consortium name="US DOE Joint Genome Institute"/>
            <person name="Lucas S."/>
            <person name="Han J."/>
            <person name="Lapidus A."/>
            <person name="Cheng J.-F."/>
            <person name="Goodwin L."/>
            <person name="Pitluck S."/>
            <person name="Peters L."/>
            <person name="Teshima H."/>
            <person name="Detter J.C."/>
            <person name="Han C."/>
            <person name="Tapia R."/>
            <person name="Land M."/>
            <person name="Hauser L."/>
            <person name="Kyrpides N."/>
            <person name="Ivanova N."/>
            <person name="Pagani I."/>
            <person name="Kitzmiller T."/>
            <person name="Lynd L."/>
            <person name="Izquierdo J."/>
            <person name="Woyke T."/>
        </authorList>
    </citation>
    <scope>NUCLEOTIDE SEQUENCE [LARGE SCALE GENOMIC DNA]</scope>
    <source>
        <strain evidence="4">DSM 19732 / NBRC 101661 / EBR45</strain>
    </source>
</reference>
<gene>
    <name evidence="3" type="ordered locus">Clocl_0619</name>
</gene>
<dbReference type="Proteomes" id="UP000005435">
    <property type="component" value="Chromosome"/>
</dbReference>
<name>G8LTY2_ACECE</name>
<evidence type="ECO:0000259" key="2">
    <source>
        <dbReference type="Pfam" id="PF05872"/>
    </source>
</evidence>
<evidence type="ECO:0000313" key="3">
    <source>
        <dbReference type="EMBL" id="AEV67328.1"/>
    </source>
</evidence>
<dbReference type="Gene3D" id="3.40.50.300">
    <property type="entry name" value="P-loop containing nucleotide triphosphate hydrolases"/>
    <property type="match status" value="2"/>
</dbReference>
<sequence>MYCDNKIWIAKGENPVYLLPDKANRHGLIAGATGTGKTVTLKVLAESFSDCGVPVFLADVKGDLAGLAVQGSEDPKIRERVAELGIEGFKYSAYPVRFWDIYGECGIPVRTTVSEMGALMLARLLGLNETQTGVLSIIFRIADDKGLLLIDMKDLRAMVQYVGEHAKEFTLEYGSISTQSVGAILRSLVALEDQGGNLFFGEPDLDVNDWIQTAPDGRGYINILHSVKLIHSPVLYSTFLLWMLSELFETLPEVGDADKPKIVFFFDEAHLLFKDAPKVLLQKIEQVVRLIRSKGVGIYFVTQNPSDLPDEILGQLGNRIQHALRAFTPSDQKYVKAAAQTFRANPKFNVESVISELSIGEALISCLDETGSPSIVERAFVLPPQSHIGTIDEAVRRQIILSCPMREKYAQMIDNESAYEILKDREKKQQLDTKLNNQGQKEQYNSARRVNSSSSAKRVSSGRKKTGKSFIEKAANSAANTIGREIGRTLIRGILGSLRK</sequence>
<dbReference type="PANTHER" id="PTHR30121">
    <property type="entry name" value="UNCHARACTERIZED PROTEIN YJGR-RELATED"/>
    <property type="match status" value="1"/>
</dbReference>
<dbReference type="EMBL" id="CP003065">
    <property type="protein sequence ID" value="AEV67328.1"/>
    <property type="molecule type" value="Genomic_DNA"/>
</dbReference>
<dbReference type="STRING" id="720554.Clocl_0619"/>
<feature type="region of interest" description="Disordered" evidence="1">
    <location>
        <begin position="434"/>
        <end position="468"/>
    </location>
</feature>
<dbReference type="RefSeq" id="WP_014253959.1">
    <property type="nucleotide sequence ID" value="NC_016627.1"/>
</dbReference>
<feature type="compositionally biased region" description="Low complexity" evidence="1">
    <location>
        <begin position="445"/>
        <end position="459"/>
    </location>
</feature>
<dbReference type="InterPro" id="IPR051162">
    <property type="entry name" value="T4SS_component"/>
</dbReference>
<dbReference type="eggNOG" id="COG0433">
    <property type="taxonomic scope" value="Bacteria"/>
</dbReference>
<dbReference type="HOGENOM" id="CLU_028164_1_1_9"/>
<dbReference type="PANTHER" id="PTHR30121:SF6">
    <property type="entry name" value="SLR6007 PROTEIN"/>
    <property type="match status" value="1"/>
</dbReference>
<dbReference type="AlphaFoldDB" id="G8LTY2"/>
<proteinExistence type="predicted"/>
<dbReference type="SUPFAM" id="SSF52540">
    <property type="entry name" value="P-loop containing nucleoside triphosphate hydrolases"/>
    <property type="match status" value="1"/>
</dbReference>
<dbReference type="KEGG" id="ccl:Clocl_0619"/>
<evidence type="ECO:0000313" key="4">
    <source>
        <dbReference type="Proteomes" id="UP000005435"/>
    </source>
</evidence>
<evidence type="ECO:0000256" key="1">
    <source>
        <dbReference type="SAM" id="MobiDB-lite"/>
    </source>
</evidence>
<dbReference type="InterPro" id="IPR033186">
    <property type="entry name" value="HerA_C"/>
</dbReference>
<reference evidence="3 4" key="2">
    <citation type="journal article" date="2012" name="Stand. Genomic Sci.">
        <title>Complete Genome Sequence of Clostridium clariflavum DSM 19732.</title>
        <authorList>
            <person name="Izquierdo J.A."/>
            <person name="Goodwin L."/>
            <person name="Davenport K.W."/>
            <person name="Teshima H."/>
            <person name="Bruce D."/>
            <person name="Detter C."/>
            <person name="Tapia R."/>
            <person name="Han S."/>
            <person name="Land M."/>
            <person name="Hauser L."/>
            <person name="Jeffries C.D."/>
            <person name="Han J."/>
            <person name="Pitluck S."/>
            <person name="Nolan M."/>
            <person name="Chen A."/>
            <person name="Huntemann M."/>
            <person name="Mavromatis K."/>
            <person name="Mikhailova N."/>
            <person name="Liolios K."/>
            <person name="Woyke T."/>
            <person name="Lynd L.R."/>
        </authorList>
    </citation>
    <scope>NUCLEOTIDE SEQUENCE [LARGE SCALE GENOMIC DNA]</scope>
    <source>
        <strain evidence="4">DSM 19732 / NBRC 101661 / EBR45</strain>
    </source>
</reference>
<dbReference type="InterPro" id="IPR027417">
    <property type="entry name" value="P-loop_NTPase"/>
</dbReference>
<accession>G8LTY2</accession>
<dbReference type="OrthoDB" id="9758751at2"/>
<feature type="domain" description="Helicase HerA-like C-terminal" evidence="2">
    <location>
        <begin position="10"/>
        <end position="498"/>
    </location>
</feature>
<dbReference type="Pfam" id="PF05872">
    <property type="entry name" value="HerA_C"/>
    <property type="match status" value="1"/>
</dbReference>
<dbReference type="CDD" id="cd01127">
    <property type="entry name" value="TrwB_TraG_TraD_VirD4"/>
    <property type="match status" value="1"/>
</dbReference>
<feature type="compositionally biased region" description="Polar residues" evidence="1">
    <location>
        <begin position="434"/>
        <end position="444"/>
    </location>
</feature>
<organism evidence="3 4">
    <name type="scientific">Acetivibrio clariflavus (strain DSM 19732 / NBRC 101661 / EBR45)</name>
    <name type="common">Clostridium clariflavum</name>
    <dbReference type="NCBI Taxonomy" id="720554"/>
    <lineage>
        <taxon>Bacteria</taxon>
        <taxon>Bacillati</taxon>
        <taxon>Bacillota</taxon>
        <taxon>Clostridia</taxon>
        <taxon>Eubacteriales</taxon>
        <taxon>Oscillospiraceae</taxon>
        <taxon>Acetivibrio</taxon>
    </lineage>
</organism>
<keyword evidence="4" id="KW-1185">Reference proteome</keyword>
<protein>
    <submittedName>
        <fullName evidence="3">Putative ATPase</fullName>
    </submittedName>
</protein>